<dbReference type="EMBL" id="SOAG01000001">
    <property type="protein sequence ID" value="TDS66198.1"/>
    <property type="molecule type" value="Genomic_DNA"/>
</dbReference>
<dbReference type="InterPro" id="IPR001763">
    <property type="entry name" value="Rhodanese-like_dom"/>
</dbReference>
<dbReference type="SUPFAM" id="SSF52821">
    <property type="entry name" value="Rhodanese/Cell cycle control phosphatase"/>
    <property type="match status" value="1"/>
</dbReference>
<dbReference type="RefSeq" id="WP_133711384.1">
    <property type="nucleotide sequence ID" value="NZ_SOAG01000001.1"/>
</dbReference>
<name>A0A4R7FAF0_9FLAO</name>
<keyword evidence="3" id="KW-1185">Reference proteome</keyword>
<dbReference type="Gene3D" id="3.40.250.10">
    <property type="entry name" value="Rhodanese-like domain"/>
    <property type="match status" value="1"/>
</dbReference>
<dbReference type="GO" id="GO:0016740">
    <property type="term" value="F:transferase activity"/>
    <property type="evidence" value="ECO:0007669"/>
    <property type="project" value="UniProtKB-KW"/>
</dbReference>
<gene>
    <name evidence="2" type="ORF">C8P70_10194</name>
</gene>
<sequence length="107" mass="11958">MLNIFKKIFSVSSQGEQLEKVISRESFLVDVRTSGEFSLGSVKGAVNIPLGNLRNELFKFKDQKNIVVFCKSGARSAQAKRILEQNGIQNVTNGRTWKNVQAILSKQ</sequence>
<accession>A0A4R7FAF0</accession>
<comment type="caution">
    <text evidence="2">The sequence shown here is derived from an EMBL/GenBank/DDBJ whole genome shotgun (WGS) entry which is preliminary data.</text>
</comment>
<dbReference type="CDD" id="cd00158">
    <property type="entry name" value="RHOD"/>
    <property type="match status" value="1"/>
</dbReference>
<evidence type="ECO:0000313" key="3">
    <source>
        <dbReference type="Proteomes" id="UP000295215"/>
    </source>
</evidence>
<dbReference type="SMART" id="SM00450">
    <property type="entry name" value="RHOD"/>
    <property type="match status" value="1"/>
</dbReference>
<evidence type="ECO:0000259" key="1">
    <source>
        <dbReference type="PROSITE" id="PS50206"/>
    </source>
</evidence>
<dbReference type="PANTHER" id="PTHR43031">
    <property type="entry name" value="FAD-DEPENDENT OXIDOREDUCTASE"/>
    <property type="match status" value="1"/>
</dbReference>
<keyword evidence="2" id="KW-0808">Transferase</keyword>
<evidence type="ECO:0000313" key="2">
    <source>
        <dbReference type="EMBL" id="TDS66198.1"/>
    </source>
</evidence>
<proteinExistence type="predicted"/>
<dbReference type="AlphaFoldDB" id="A0A4R7FAF0"/>
<feature type="domain" description="Rhodanese" evidence="1">
    <location>
        <begin position="22"/>
        <end position="102"/>
    </location>
</feature>
<dbReference type="Pfam" id="PF00581">
    <property type="entry name" value="Rhodanese"/>
    <property type="match status" value="1"/>
</dbReference>
<organism evidence="2 3">
    <name type="scientific">Myroides indicus</name>
    <dbReference type="NCBI Taxonomy" id="1323422"/>
    <lineage>
        <taxon>Bacteria</taxon>
        <taxon>Pseudomonadati</taxon>
        <taxon>Bacteroidota</taxon>
        <taxon>Flavobacteriia</taxon>
        <taxon>Flavobacteriales</taxon>
        <taxon>Flavobacteriaceae</taxon>
        <taxon>Myroides</taxon>
    </lineage>
</organism>
<dbReference type="InterPro" id="IPR036873">
    <property type="entry name" value="Rhodanese-like_dom_sf"/>
</dbReference>
<protein>
    <submittedName>
        <fullName evidence="2">Rhodanese-related sulfurtransferase</fullName>
    </submittedName>
</protein>
<reference evidence="2 3" key="1">
    <citation type="submission" date="2019-03" db="EMBL/GenBank/DDBJ databases">
        <title>Genomic Encyclopedia of Archaeal and Bacterial Type Strains, Phase II (KMG-II): from individual species to whole genera.</title>
        <authorList>
            <person name="Goeker M."/>
        </authorList>
    </citation>
    <scope>NUCLEOTIDE SEQUENCE [LARGE SCALE GENOMIC DNA]</scope>
    <source>
        <strain evidence="2 3">DSM 28213</strain>
    </source>
</reference>
<dbReference type="PROSITE" id="PS50206">
    <property type="entry name" value="RHODANESE_3"/>
    <property type="match status" value="1"/>
</dbReference>
<dbReference type="PANTHER" id="PTHR43031:SF1">
    <property type="entry name" value="PYRIDINE NUCLEOTIDE-DISULPHIDE OXIDOREDUCTASE"/>
    <property type="match status" value="1"/>
</dbReference>
<dbReference type="InterPro" id="IPR050229">
    <property type="entry name" value="GlpE_sulfurtransferase"/>
</dbReference>
<dbReference type="Proteomes" id="UP000295215">
    <property type="component" value="Unassembled WGS sequence"/>
</dbReference>
<dbReference type="OrthoDB" id="9800872at2"/>